<dbReference type="CDD" id="cd18808">
    <property type="entry name" value="SF1_C_Upf1"/>
    <property type="match status" value="1"/>
</dbReference>
<feature type="compositionally biased region" description="Basic and acidic residues" evidence="5">
    <location>
        <begin position="1295"/>
        <end position="1305"/>
    </location>
</feature>
<dbReference type="InterPro" id="IPR000641">
    <property type="entry name" value="CbxX/CfxQ"/>
</dbReference>
<dbReference type="OrthoDB" id="2423195at2759"/>
<evidence type="ECO:0000256" key="2">
    <source>
        <dbReference type="ARBA" id="ARBA00022741"/>
    </source>
</evidence>
<dbReference type="CDD" id="cd17936">
    <property type="entry name" value="EEXXEc_NFX1"/>
    <property type="match status" value="1"/>
</dbReference>
<dbReference type="HOGENOM" id="CLU_001133_0_0_1"/>
<keyword evidence="3" id="KW-0067">ATP-binding</keyword>
<feature type="domain" description="AAA+ ATPase" evidence="6">
    <location>
        <begin position="1630"/>
        <end position="1775"/>
    </location>
</feature>
<organism evidence="7 8">
    <name type="scientific">Heterobasidion irregulare (strain TC 32-1)</name>
    <dbReference type="NCBI Taxonomy" id="747525"/>
    <lineage>
        <taxon>Eukaryota</taxon>
        <taxon>Fungi</taxon>
        <taxon>Dikarya</taxon>
        <taxon>Basidiomycota</taxon>
        <taxon>Agaricomycotina</taxon>
        <taxon>Agaricomycetes</taxon>
        <taxon>Russulales</taxon>
        <taxon>Bondarzewiaceae</taxon>
        <taxon>Heterobasidion</taxon>
        <taxon>Heterobasidion annosum species complex</taxon>
    </lineage>
</organism>
<feature type="compositionally biased region" description="Low complexity" evidence="5">
    <location>
        <begin position="2173"/>
        <end position="2189"/>
    </location>
</feature>
<name>W4K6B3_HETIT</name>
<gene>
    <name evidence="7" type="ORF">HETIRDRAFT_124937</name>
</gene>
<dbReference type="InterPro" id="IPR041679">
    <property type="entry name" value="DNA2/NAM7-like_C"/>
</dbReference>
<proteinExistence type="inferred from homology"/>
<dbReference type="Gene3D" id="1.10.8.60">
    <property type="match status" value="2"/>
</dbReference>
<evidence type="ECO:0000313" key="7">
    <source>
        <dbReference type="EMBL" id="ETW81279.1"/>
    </source>
</evidence>
<dbReference type="eggNOG" id="KOG1807">
    <property type="taxonomic scope" value="Eukaryota"/>
</dbReference>
<dbReference type="EMBL" id="KI925458">
    <property type="protein sequence ID" value="ETW81279.1"/>
    <property type="molecule type" value="Genomic_DNA"/>
</dbReference>
<dbReference type="FunCoup" id="W4K6B3">
    <property type="interactions" value="8"/>
</dbReference>
<dbReference type="InterPro" id="IPR027417">
    <property type="entry name" value="P-loop_NTPase"/>
</dbReference>
<feature type="region of interest" description="Disordered" evidence="5">
    <location>
        <begin position="2304"/>
        <end position="2324"/>
    </location>
</feature>
<evidence type="ECO:0000256" key="4">
    <source>
        <dbReference type="SAM" id="Coils"/>
    </source>
</evidence>
<keyword evidence="8" id="KW-1185">Reference proteome</keyword>
<feature type="domain" description="AAA+ ATPase" evidence="6">
    <location>
        <begin position="485"/>
        <end position="902"/>
    </location>
</feature>
<keyword evidence="4" id="KW-0175">Coiled coil</keyword>
<dbReference type="SUPFAM" id="SSF52540">
    <property type="entry name" value="P-loop containing nucleoside triphosphate hydrolases"/>
    <property type="match status" value="4"/>
</dbReference>
<feature type="compositionally biased region" description="Low complexity" evidence="5">
    <location>
        <begin position="1233"/>
        <end position="1268"/>
    </location>
</feature>
<dbReference type="PANTHER" id="PTHR43392:SF2">
    <property type="entry name" value="AAA-TYPE ATPASE FAMILY PROTEIN _ ANKYRIN REPEAT FAMILY PROTEIN"/>
    <property type="match status" value="1"/>
</dbReference>
<keyword evidence="2" id="KW-0547">Nucleotide-binding</keyword>
<evidence type="ECO:0000313" key="8">
    <source>
        <dbReference type="Proteomes" id="UP000030671"/>
    </source>
</evidence>
<dbReference type="Pfam" id="PF17866">
    <property type="entry name" value="AAA_lid_6"/>
    <property type="match status" value="2"/>
</dbReference>
<dbReference type="PANTHER" id="PTHR43392">
    <property type="entry name" value="AAA-TYPE ATPASE FAMILY PROTEIN / ANKYRIN REPEAT FAMILY PROTEIN"/>
    <property type="match status" value="1"/>
</dbReference>
<dbReference type="InterPro" id="IPR050773">
    <property type="entry name" value="CbxX/CfxQ_RuBisCO_ESX"/>
</dbReference>
<accession>W4K6B3</accession>
<feature type="domain" description="AAA+ ATPase" evidence="6">
    <location>
        <begin position="1913"/>
        <end position="2050"/>
    </location>
</feature>
<protein>
    <recommendedName>
        <fullName evidence="6">AAA+ ATPase domain-containing protein</fullName>
    </recommendedName>
</protein>
<dbReference type="PRINTS" id="PR00819">
    <property type="entry name" value="CBXCFQXSUPER"/>
</dbReference>
<dbReference type="Pfam" id="PF13087">
    <property type="entry name" value="AAA_12"/>
    <property type="match status" value="1"/>
</dbReference>
<dbReference type="SMART" id="SM00382">
    <property type="entry name" value="AAA"/>
    <property type="match status" value="4"/>
</dbReference>
<dbReference type="InterPro" id="IPR041627">
    <property type="entry name" value="AAA_lid_6"/>
</dbReference>
<dbReference type="Gene3D" id="3.40.50.300">
    <property type="entry name" value="P-loop containing nucleotide triphosphate hydrolases"/>
    <property type="match status" value="5"/>
</dbReference>
<dbReference type="Pfam" id="PF13086">
    <property type="entry name" value="AAA_11"/>
    <property type="match status" value="1"/>
</dbReference>
<dbReference type="CDD" id="cd00009">
    <property type="entry name" value="AAA"/>
    <property type="match status" value="3"/>
</dbReference>
<dbReference type="InterPro" id="IPR003959">
    <property type="entry name" value="ATPase_AAA_core"/>
</dbReference>
<dbReference type="GeneID" id="20666888"/>
<dbReference type="Proteomes" id="UP000030671">
    <property type="component" value="Unassembled WGS sequence"/>
</dbReference>
<dbReference type="InterPro" id="IPR041677">
    <property type="entry name" value="DNA2/NAM7_AAA_11"/>
</dbReference>
<reference evidence="7 8" key="1">
    <citation type="journal article" date="2012" name="New Phytol.">
        <title>Insight into trade-off between wood decay and parasitism from the genome of a fungal forest pathogen.</title>
        <authorList>
            <person name="Olson A."/>
            <person name="Aerts A."/>
            <person name="Asiegbu F."/>
            <person name="Belbahri L."/>
            <person name="Bouzid O."/>
            <person name="Broberg A."/>
            <person name="Canback B."/>
            <person name="Coutinho P.M."/>
            <person name="Cullen D."/>
            <person name="Dalman K."/>
            <person name="Deflorio G."/>
            <person name="van Diepen L.T."/>
            <person name="Dunand C."/>
            <person name="Duplessis S."/>
            <person name="Durling M."/>
            <person name="Gonthier P."/>
            <person name="Grimwood J."/>
            <person name="Fossdal C.G."/>
            <person name="Hansson D."/>
            <person name="Henrissat B."/>
            <person name="Hietala A."/>
            <person name="Himmelstrand K."/>
            <person name="Hoffmeister D."/>
            <person name="Hogberg N."/>
            <person name="James T.Y."/>
            <person name="Karlsson M."/>
            <person name="Kohler A."/>
            <person name="Kues U."/>
            <person name="Lee Y.H."/>
            <person name="Lin Y.C."/>
            <person name="Lind M."/>
            <person name="Lindquist E."/>
            <person name="Lombard V."/>
            <person name="Lucas S."/>
            <person name="Lunden K."/>
            <person name="Morin E."/>
            <person name="Murat C."/>
            <person name="Park J."/>
            <person name="Raffaello T."/>
            <person name="Rouze P."/>
            <person name="Salamov A."/>
            <person name="Schmutz J."/>
            <person name="Solheim H."/>
            <person name="Stahlberg J."/>
            <person name="Velez H."/>
            <person name="de Vries R.P."/>
            <person name="Wiebenga A."/>
            <person name="Woodward S."/>
            <person name="Yakovlev I."/>
            <person name="Garbelotto M."/>
            <person name="Martin F."/>
            <person name="Grigoriev I.V."/>
            <person name="Stenlid J."/>
        </authorList>
    </citation>
    <scope>NUCLEOTIDE SEQUENCE [LARGE SCALE GENOMIC DNA]</scope>
    <source>
        <strain evidence="7 8">TC 32-1</strain>
    </source>
</reference>
<dbReference type="FunFam" id="3.40.50.300:FF:001660">
    <property type="entry name" value="NF-X1 finger and helicase protein, putative"/>
    <property type="match status" value="1"/>
</dbReference>
<comment type="similarity">
    <text evidence="1">Belongs to the CbxX/CfxQ family.</text>
</comment>
<dbReference type="eggNOG" id="KOG0730">
    <property type="taxonomic scope" value="Eukaryota"/>
</dbReference>
<dbReference type="FunFam" id="1.10.8.60:FF:000160">
    <property type="entry name" value="WGS project CABT00000000 data, contig 2.55"/>
    <property type="match status" value="1"/>
</dbReference>
<evidence type="ECO:0000259" key="6">
    <source>
        <dbReference type="SMART" id="SM00382"/>
    </source>
</evidence>
<dbReference type="InParanoid" id="W4K6B3"/>
<evidence type="ECO:0000256" key="3">
    <source>
        <dbReference type="ARBA" id="ARBA00022840"/>
    </source>
</evidence>
<feature type="domain" description="AAA+ ATPase" evidence="6">
    <location>
        <begin position="1349"/>
        <end position="1485"/>
    </location>
</feature>
<feature type="coiled-coil region" evidence="4">
    <location>
        <begin position="1150"/>
        <end position="1196"/>
    </location>
</feature>
<dbReference type="InterPro" id="IPR047187">
    <property type="entry name" value="SF1_C_Upf1"/>
</dbReference>
<dbReference type="RefSeq" id="XP_009545952.1">
    <property type="nucleotide sequence ID" value="XM_009547657.1"/>
</dbReference>
<dbReference type="GO" id="GO:0016887">
    <property type="term" value="F:ATP hydrolysis activity"/>
    <property type="evidence" value="ECO:0007669"/>
    <property type="project" value="InterPro"/>
</dbReference>
<dbReference type="GO" id="GO:0005524">
    <property type="term" value="F:ATP binding"/>
    <property type="evidence" value="ECO:0007669"/>
    <property type="project" value="UniProtKB-KW"/>
</dbReference>
<dbReference type="GO" id="GO:0004386">
    <property type="term" value="F:helicase activity"/>
    <property type="evidence" value="ECO:0007669"/>
    <property type="project" value="InterPro"/>
</dbReference>
<dbReference type="FunFam" id="3.40.50.300:FF:000216">
    <property type="entry name" value="Type VII secretion ATPase EccA"/>
    <property type="match status" value="2"/>
</dbReference>
<sequence>MNTDELRAGKLFKFLEAIINGKQPLTSRSSARFFEAICAQLNAATCISMLISSTQGIECVQTAMRFDLTPTFFNGPATDFLKYISSPNLTNIGGGAFLTKIIVAIVEPPIFWSPFTKAFQTGQLSEDGQFAFAWLLRQLIALPGESAVPHRELANNPAISAALLSSHREDVRDLASQIKSYLDTLRLGVSGASAGVDPSQGPGGRHDNDFADFREIAILPTADELTSTRGSFLRPSAVLEDPDTAETRVATHLDNQFRLLREDMLYEMREELDIALGKKKGKFRGLIIDGLTLTGVHYQMSVDEKACKWGITLTSHTDLHWFKDVKPTARLAHIHDNKKIFRHQSMTCLIVDEEIVAFPTVNREEELLAKNPPVIVVQLEGATSTTKALLKLKTSKHIKLLHIDTAVFAYEPVLTALKEKQGLPFAPELLFWEDGSKLWPSSDIPERFVDALRKDPSLNIQSYLETPKSIVLDDAQSASLLSGLTQRVSLIQGPPGTGKSFIGALLAKAIHNFTEGIILVVCYTNHALDQFLEDLLNIGIPEASIVRLGGKSTPKTASLAMRMQAKVHNMSKGDWSAVDNLKVESAQLRTRLENNFNAYKAFNPNTAAILDHLELEFEENDFFDAFCVPLSDDGMQKVGRRGKTARPDYLLDRWSKGLNAGMYSRASNVLDAAAIWSMTVSDRQAKLAQWKQDMLRDRVDVLSTVGWQYNQCLAMLEAKFSERDAALLRSKRIIGCTTTAAAKYRDQINAARPSVLLVEEAGEILESHILTALSTETKQLILIGDHKQLRPKVNNYSLTVEKGDGLDLNRSLFERLVLKGYPHETLRKQHRMRPEISDLVRQITYPDLLDADGTKNRPKLRGVQDYVVFINHDKPEGELPQLQGQDDMTAKASKQNPFEVELVLKIVRYLGQQGYGTDKLVILTPYLGQLRALQEALKKDNDPVLNDLDSFDLVRAGMLSPSAAKLNKKPIRLATIDNYQGEESDIVIISLTRSNSNNDIGFMSSPERLTVLLSRARDAMIMIGNADTFMKARKGNESWNILFKSLKSKGHIYGGFPVKCEKHPDRIALLKTADDFDKDCPDGGCREPCGLKPACGIHDCPLKCHPDSDHSSMPCEAIMDTLCPKNHRQSYKCHRGPPASCTTCDHEKKLEEKKLRKQFERQEQEAAKQRAHAKELAELDEQIAQQRSALRDAQLDEERSNAIAQKIQDLQDAADFAARAAASRSATIPTANFSPPASFTAPSTSPDIVGSKLPPNLPPKSAKPSSSKQTRIDDTSKSKKSTQRPKTPPPPQKSAAREQWERQKSAEGASNPSIDAIMAMTGLEEVKVQVLTIKDKIDTAVRQNISINERFNVTMLGNPGTGKTTVARHYGKFLASIQVIPGNMFVETTGSRLAHDGIDGAKKHIAEVLAAGGGTIFVDEAYQLTGSGAYTGGQVLDFLLAEIENLVGKVIFIFAGYDKEMEKFYEHNPGLPSRIPYTFRFKDYNDVELLDMLEGTIHKAYGGRMKVEDGNGIRGLYGRIAVRRLGRGRGTPGFGNARALENMFAQIRSRQAKRLAKQRSEGLIPDDFLFFKEDLIGPDPSKVMGESAAWKKLRSMIGLGAVKKSVTEMFSMLATNYQRELLEKAPHQISLNRVFLGSPGTGKTTVAQHYGQILADLGMISNGEVVMKNPSDFIGSHIGQSEAQTKAILASTIGKVLVIDEVCRLKEAYMLYGGAAGQGADTFKTSVIDTIVAEVQSKPGDDRCVLLLGYTHQMEEMFQNVNPGLSRRFAMENAFRFDDFSDDELLEALEWKLDDQDLTATDAAKNVAKDVLNRLRNRPNFGNVGEVENLLGQAKLRYQQRQGTLPVEQRSPDAPFEPEDFDPDYNRDEHAATNLVKLFEDIVGCDNVIKKMEGYQRTAINMKAMAMDFRGQIPTNFIFKGPPGTGKTTVARKVGQIYYDMGFLSSTEVVECSASDLVGQYVGQTGPKTRKLFEKALGRVLFIDEAYRLSEGHFAQEAMDEMVGLLTQETFRAKLVVILAGYDKDMNALMQVNSGLSSRFPVEIAFHNISSTQALEILKRKLKKQSIRLDALDDQTSTVYIQMVALIKELSSLPSWGNARDIETLSKQMASHVFTSLPPPVGPHLKDSDNLLTLVGQDAIVCIQNMLSERRERIANVPKHTYRGHQRMPEPPAQTSAPPSAMSTSAQASTKPPPPSIPKKEEELVLPTHDGRDDGVTDAVWNQLQTDKAREEDEARRRQEAIQMLEQRMAEIARKQAEDQALKEKLEAELAKKRRRAEAERQELQRKLNEARIREQRMRAEAAKKAAELEARRREEERQRREEAQVQTKIRQMGLCVAGFRWIKQATGYRCAGGSHFISNAALGI</sequence>
<dbReference type="CDD" id="cd22249">
    <property type="entry name" value="UDM1_RNF168_RNF169-like"/>
    <property type="match status" value="1"/>
</dbReference>
<evidence type="ECO:0000256" key="1">
    <source>
        <dbReference type="ARBA" id="ARBA00010378"/>
    </source>
</evidence>
<feature type="region of interest" description="Disordered" evidence="5">
    <location>
        <begin position="1229"/>
        <end position="1313"/>
    </location>
</feature>
<dbReference type="KEGG" id="hir:HETIRDRAFT_124937"/>
<dbReference type="CDD" id="cd06008">
    <property type="entry name" value="NF-X1-zinc-finger"/>
    <property type="match status" value="1"/>
</dbReference>
<evidence type="ECO:0000256" key="5">
    <source>
        <dbReference type="SAM" id="MobiDB-lite"/>
    </source>
</evidence>
<feature type="region of interest" description="Disordered" evidence="5">
    <location>
        <begin position="2160"/>
        <end position="2200"/>
    </location>
</feature>
<dbReference type="InterPro" id="IPR003593">
    <property type="entry name" value="AAA+_ATPase"/>
</dbReference>
<dbReference type="Pfam" id="PF00004">
    <property type="entry name" value="AAA"/>
    <property type="match status" value="3"/>
</dbReference>